<comment type="caution">
    <text evidence="3">The sequence shown here is derived from an EMBL/GenBank/DDBJ whole genome shotgun (WGS) entry which is preliminary data.</text>
</comment>
<reference evidence="3" key="1">
    <citation type="submission" date="2022-07" db="EMBL/GenBank/DDBJ databases">
        <title>Phylogenomic reconstructions and comparative analyses of Kickxellomycotina fungi.</title>
        <authorList>
            <person name="Reynolds N.K."/>
            <person name="Stajich J.E."/>
            <person name="Barry K."/>
            <person name="Grigoriev I.V."/>
            <person name="Crous P."/>
            <person name="Smith M.E."/>
        </authorList>
    </citation>
    <scope>NUCLEOTIDE SEQUENCE</scope>
    <source>
        <strain evidence="3">BCRC 34381</strain>
    </source>
</reference>
<feature type="compositionally biased region" description="Basic residues" evidence="2">
    <location>
        <begin position="84"/>
        <end position="96"/>
    </location>
</feature>
<evidence type="ECO:0000313" key="3">
    <source>
        <dbReference type="EMBL" id="KAJ1718690.1"/>
    </source>
</evidence>
<name>A0A9W8CM34_9FUNG</name>
<dbReference type="EMBL" id="JANBOI010003271">
    <property type="protein sequence ID" value="KAJ1718690.1"/>
    <property type="molecule type" value="Genomic_DNA"/>
</dbReference>
<evidence type="ECO:0000256" key="2">
    <source>
        <dbReference type="SAM" id="MobiDB-lite"/>
    </source>
</evidence>
<feature type="compositionally biased region" description="Low complexity" evidence="2">
    <location>
        <begin position="263"/>
        <end position="275"/>
    </location>
</feature>
<evidence type="ECO:0000313" key="4">
    <source>
        <dbReference type="Proteomes" id="UP001143981"/>
    </source>
</evidence>
<sequence length="398" mass="44682">MYARNFVSPTSPRNSPRKPQMQTQRGNDLSVEPGCYPYSTSYIGLGQRSHTPPPIGSSQQRGARHVPPARPNEAGSGFVDASARKSRHRSQQKKSNKTPIRSNWFHKAEALSESDLQDQEFLSSNEEDFCDEVRGYAGDMVAQQKLIQKQQRSIFDLNMHCKMLQTAMNSSTKEPYEALLSDFGRTCASNRRANRELEQLRSEREVLREQCAQLEDKDMKILQLQGELESERIISEHWFQRALNLLANTARASPAGPSPTLVSTAGPSPANPSPASLLEIQLTDALGLRPADALKLQQQLELADPLQQQPADALEGSVSQHTEIAELEVEYYDSEQQAKSSNKMQHSLRGALRKCCDRIKQLCHNNSRPRLHKQMAGAAQAKSYNRMHLWSELKAVVH</sequence>
<organism evidence="3 4">
    <name type="scientific">Coemansia biformis</name>
    <dbReference type="NCBI Taxonomy" id="1286918"/>
    <lineage>
        <taxon>Eukaryota</taxon>
        <taxon>Fungi</taxon>
        <taxon>Fungi incertae sedis</taxon>
        <taxon>Zoopagomycota</taxon>
        <taxon>Kickxellomycotina</taxon>
        <taxon>Kickxellomycetes</taxon>
        <taxon>Kickxellales</taxon>
        <taxon>Kickxellaceae</taxon>
        <taxon>Coemansia</taxon>
    </lineage>
</organism>
<feature type="region of interest" description="Disordered" evidence="2">
    <location>
        <begin position="1"/>
        <end position="101"/>
    </location>
</feature>
<gene>
    <name evidence="3" type="ORF">LPJ61_006510</name>
</gene>
<keyword evidence="1" id="KW-0175">Coiled coil</keyword>
<dbReference type="Proteomes" id="UP001143981">
    <property type="component" value="Unassembled WGS sequence"/>
</dbReference>
<protein>
    <submittedName>
        <fullName evidence="3">Uncharacterized protein</fullName>
    </submittedName>
</protein>
<feature type="region of interest" description="Disordered" evidence="2">
    <location>
        <begin position="252"/>
        <end position="275"/>
    </location>
</feature>
<dbReference type="AlphaFoldDB" id="A0A9W8CM34"/>
<evidence type="ECO:0000256" key="1">
    <source>
        <dbReference type="SAM" id="Coils"/>
    </source>
</evidence>
<feature type="coiled-coil region" evidence="1">
    <location>
        <begin position="190"/>
        <end position="217"/>
    </location>
</feature>
<proteinExistence type="predicted"/>
<accession>A0A9W8CM34</accession>
<keyword evidence="4" id="KW-1185">Reference proteome</keyword>
<dbReference type="OrthoDB" id="5554021at2759"/>